<sequence length="74" mass="8499">MHRTCGTRFYRCLPFYNSVHRLPVSDGKVTALHPPQDKPRQSDLNCSFGHHNCCSDCYGLYLVDLAEAYTTFSR</sequence>
<keyword evidence="2" id="KW-1185">Reference proteome</keyword>
<accession>A0A1M4Z9K5</accession>
<dbReference type="AlphaFoldDB" id="A0A1M4Z9K5"/>
<evidence type="ECO:0000313" key="2">
    <source>
        <dbReference type="Proteomes" id="UP000184159"/>
    </source>
</evidence>
<name>A0A1M4Z9K5_VIBGA</name>
<organism evidence="1 2">
    <name type="scientific">Vibrio gazogenes DSM 21264 = NBRC 103151</name>
    <dbReference type="NCBI Taxonomy" id="1123492"/>
    <lineage>
        <taxon>Bacteria</taxon>
        <taxon>Pseudomonadati</taxon>
        <taxon>Pseudomonadota</taxon>
        <taxon>Gammaproteobacteria</taxon>
        <taxon>Vibrionales</taxon>
        <taxon>Vibrionaceae</taxon>
        <taxon>Vibrio</taxon>
    </lineage>
</organism>
<reference evidence="2" key="1">
    <citation type="submission" date="2016-11" db="EMBL/GenBank/DDBJ databases">
        <authorList>
            <person name="Varghese N."/>
            <person name="Submissions S."/>
        </authorList>
    </citation>
    <scope>NUCLEOTIDE SEQUENCE [LARGE SCALE GENOMIC DNA]</scope>
    <source>
        <strain evidence="2">DSM 21264</strain>
    </source>
</reference>
<gene>
    <name evidence="1" type="ORF">SAMN02745781_01526</name>
</gene>
<dbReference type="EMBL" id="FQUH01000006">
    <property type="protein sequence ID" value="SHF14628.1"/>
    <property type="molecule type" value="Genomic_DNA"/>
</dbReference>
<proteinExistence type="predicted"/>
<dbReference type="Proteomes" id="UP000184159">
    <property type="component" value="Unassembled WGS sequence"/>
</dbReference>
<protein>
    <submittedName>
        <fullName evidence="1">Uncharacterized protein</fullName>
    </submittedName>
</protein>
<evidence type="ECO:0000313" key="1">
    <source>
        <dbReference type="EMBL" id="SHF14628.1"/>
    </source>
</evidence>